<evidence type="ECO:0000313" key="3">
    <source>
        <dbReference type="Proteomes" id="UP000004217"/>
    </source>
</evidence>
<sequence length="353" mass="38553">MTRPALPLPAADDGPRVPGMLLIRTDDGDDAWRDVLSRLGELPGQVAPRPGHEARSVPPGPIPRRLVVVDDLAWRGATLEEVREALGADGTWLPDLVLLSTDRTAADPRLRPLLAFRGADGDAFRITPRQAALTYLVLHRPFQDMTLDSYEEKAPAELDYELEEDETLEDWEDALPDPVGTYVESLSPPPRYEPPARTLPLLTQETFGLLVRTDFTDDAAWASLLDAVHRPGRGYDDPVDDYSDSVDAVDDPAFDGSSPEQVMAMVCESESSPDQMTANVVMIADGSAVRDPECGLLVVPLNGPIGFTFRIDPESAGSMAANLAIANMDIEDFMDGDTKAEVLDMQWLRDAMS</sequence>
<dbReference type="Pfam" id="PF21962">
    <property type="entry name" value="DUF6924"/>
    <property type="match status" value="2"/>
</dbReference>
<comment type="caution">
    <text evidence="2">The sequence shown here is derived from an EMBL/GenBank/DDBJ whole genome shotgun (WGS) entry which is preliminary data.</text>
</comment>
<reference evidence="2 3" key="1">
    <citation type="submission" date="2011-08" db="EMBL/GenBank/DDBJ databases">
        <authorList>
            <person name="Lin Y."/>
            <person name="Hao X."/>
            <person name="Johnstone L."/>
            <person name="Miller S.J."/>
            <person name="Wei G."/>
            <person name="Rensing C."/>
        </authorList>
    </citation>
    <scope>NUCLEOTIDE SEQUENCE [LARGE SCALE GENOMIC DNA]</scope>
    <source>
        <strain evidence="2 3">K42</strain>
    </source>
</reference>
<feature type="domain" description="DUF6924" evidence="1">
    <location>
        <begin position="20"/>
        <end position="131"/>
    </location>
</feature>
<feature type="domain" description="DUF6924" evidence="1">
    <location>
        <begin position="209"/>
        <end position="336"/>
    </location>
</feature>
<evidence type="ECO:0000313" key="2">
    <source>
        <dbReference type="EMBL" id="EGX55837.1"/>
    </source>
</evidence>
<name>G2GKY7_9ACTN</name>
<evidence type="ECO:0000259" key="1">
    <source>
        <dbReference type="Pfam" id="PF21962"/>
    </source>
</evidence>
<accession>G2GKY7</accession>
<dbReference type="PATRIC" id="fig|700597.3.peg.6054"/>
<keyword evidence="3" id="KW-1185">Reference proteome</keyword>
<protein>
    <recommendedName>
        <fullName evidence="1">DUF6924 domain-containing protein</fullName>
    </recommendedName>
</protein>
<proteinExistence type="predicted"/>
<gene>
    <name evidence="2" type="ORF">SZN_30904</name>
</gene>
<dbReference type="InterPro" id="IPR053832">
    <property type="entry name" value="DUF6924"/>
</dbReference>
<dbReference type="RefSeq" id="WP_007502526.1">
    <property type="nucleotide sequence ID" value="NZ_AGBF01000190.1"/>
</dbReference>
<dbReference type="Proteomes" id="UP000004217">
    <property type="component" value="Unassembled WGS sequence"/>
</dbReference>
<dbReference type="EMBL" id="AGBF01000190">
    <property type="protein sequence ID" value="EGX55837.1"/>
    <property type="molecule type" value="Genomic_DNA"/>
</dbReference>
<dbReference type="AlphaFoldDB" id="G2GKY7"/>
<organism evidence="2 3">
    <name type="scientific">Streptomyces zinciresistens K42</name>
    <dbReference type="NCBI Taxonomy" id="700597"/>
    <lineage>
        <taxon>Bacteria</taxon>
        <taxon>Bacillati</taxon>
        <taxon>Actinomycetota</taxon>
        <taxon>Actinomycetes</taxon>
        <taxon>Kitasatosporales</taxon>
        <taxon>Streptomycetaceae</taxon>
        <taxon>Streptomyces</taxon>
    </lineage>
</organism>